<keyword evidence="3 6" id="KW-0812">Transmembrane</keyword>
<evidence type="ECO:0000256" key="2">
    <source>
        <dbReference type="ARBA" id="ARBA00022475"/>
    </source>
</evidence>
<dbReference type="RefSeq" id="WP_110525190.1">
    <property type="nucleotide sequence ID" value="NZ_QKOE01000008.1"/>
</dbReference>
<name>A0A323UUM8_9RHOO</name>
<evidence type="ECO:0000256" key="5">
    <source>
        <dbReference type="ARBA" id="ARBA00023136"/>
    </source>
</evidence>
<dbReference type="PANTHER" id="PTHR33406:SF13">
    <property type="entry name" value="MEMBRANE PROTEIN YDFJ"/>
    <property type="match status" value="1"/>
</dbReference>
<feature type="transmembrane region" description="Helical" evidence="6">
    <location>
        <begin position="303"/>
        <end position="324"/>
    </location>
</feature>
<organism evidence="8 9">
    <name type="scientific">Parazoarcus communis SWub3 = DSM 12120</name>
    <dbReference type="NCBI Taxonomy" id="1121029"/>
    <lineage>
        <taxon>Bacteria</taxon>
        <taxon>Pseudomonadati</taxon>
        <taxon>Pseudomonadota</taxon>
        <taxon>Betaproteobacteria</taxon>
        <taxon>Rhodocyclales</taxon>
        <taxon>Zoogloeaceae</taxon>
        <taxon>Parazoarcus</taxon>
    </lineage>
</organism>
<feature type="transmembrane region" description="Helical" evidence="6">
    <location>
        <begin position="418"/>
        <end position="435"/>
    </location>
</feature>
<evidence type="ECO:0000313" key="8">
    <source>
        <dbReference type="EMBL" id="PZA16224.1"/>
    </source>
</evidence>
<evidence type="ECO:0000256" key="4">
    <source>
        <dbReference type="ARBA" id="ARBA00022989"/>
    </source>
</evidence>
<evidence type="ECO:0000256" key="3">
    <source>
        <dbReference type="ARBA" id="ARBA00022692"/>
    </source>
</evidence>
<feature type="transmembrane region" description="Helical" evidence="6">
    <location>
        <begin position="344"/>
        <end position="363"/>
    </location>
</feature>
<feature type="transmembrane region" description="Helical" evidence="6">
    <location>
        <begin position="369"/>
        <end position="388"/>
    </location>
</feature>
<feature type="domain" description="Membrane transport protein MMPL" evidence="7">
    <location>
        <begin position="178"/>
        <end position="392"/>
    </location>
</feature>
<dbReference type="SUPFAM" id="SSF82866">
    <property type="entry name" value="Multidrug efflux transporter AcrB transmembrane domain"/>
    <property type="match status" value="2"/>
</dbReference>
<feature type="transmembrane region" description="Helical" evidence="6">
    <location>
        <begin position="250"/>
        <end position="269"/>
    </location>
</feature>
<evidence type="ECO:0000256" key="6">
    <source>
        <dbReference type="SAM" id="Phobius"/>
    </source>
</evidence>
<feature type="transmembrane region" description="Helical" evidence="6">
    <location>
        <begin position="276"/>
        <end position="297"/>
    </location>
</feature>
<feature type="transmembrane region" description="Helical" evidence="6">
    <location>
        <begin position="648"/>
        <end position="666"/>
    </location>
</feature>
<dbReference type="PANTHER" id="PTHR33406">
    <property type="entry name" value="MEMBRANE PROTEIN MJ1562-RELATED"/>
    <property type="match status" value="1"/>
</dbReference>
<accession>A0A323UUM8</accession>
<protein>
    <recommendedName>
        <fullName evidence="7">Membrane transport protein MMPL domain-containing protein</fullName>
    </recommendedName>
</protein>
<evidence type="ECO:0000259" key="7">
    <source>
        <dbReference type="Pfam" id="PF03176"/>
    </source>
</evidence>
<evidence type="ECO:0000313" key="9">
    <source>
        <dbReference type="Proteomes" id="UP000248259"/>
    </source>
</evidence>
<feature type="transmembrane region" description="Helical" evidence="6">
    <location>
        <begin position="732"/>
        <end position="754"/>
    </location>
</feature>
<dbReference type="OrthoDB" id="9780358at2"/>
<comment type="caution">
    <text evidence="8">The sequence shown here is derived from an EMBL/GenBank/DDBJ whole genome shotgun (WGS) entry which is preliminary data.</text>
</comment>
<dbReference type="Proteomes" id="UP000248259">
    <property type="component" value="Unassembled WGS sequence"/>
</dbReference>
<keyword evidence="2" id="KW-1003">Cell membrane</keyword>
<dbReference type="InterPro" id="IPR050545">
    <property type="entry name" value="Mycobact_MmpL"/>
</dbReference>
<keyword evidence="9" id="KW-1185">Reference proteome</keyword>
<comment type="subcellular location">
    <subcellularLocation>
        <location evidence="1">Cell membrane</location>
        <topology evidence="1">Multi-pass membrane protein</topology>
    </subcellularLocation>
</comment>
<dbReference type="InterPro" id="IPR004869">
    <property type="entry name" value="MMPL_dom"/>
</dbReference>
<gene>
    <name evidence="8" type="ORF">DNK49_13000</name>
</gene>
<keyword evidence="5 6" id="KW-0472">Membrane</keyword>
<keyword evidence="4 6" id="KW-1133">Transmembrane helix</keyword>
<dbReference type="Pfam" id="PF03176">
    <property type="entry name" value="MMPL"/>
    <property type="match status" value="1"/>
</dbReference>
<reference evidence="8 9" key="1">
    <citation type="submission" date="2018-06" db="EMBL/GenBank/DDBJ databases">
        <title>Azoarcus communis strain SWub3 genome.</title>
        <authorList>
            <person name="Zorraquino Salvo V."/>
            <person name="Toubiana D."/>
            <person name="Blumwald E."/>
        </authorList>
    </citation>
    <scope>NUCLEOTIDE SEQUENCE [LARGE SCALE GENOMIC DNA]</scope>
    <source>
        <strain evidence="8 9">SWub3</strain>
    </source>
</reference>
<sequence length="795" mass="84399">MSSRRRLGAFALWFVLVAILALLVGRAQFTADMSVFLPRSPTPEQQMLVDQLRDGMVSRLTLIGIEGGRPDDRAEVSKLLAASLRADAAFASVSNGEAVHVEADRRWLFDHRYALSPAITPDHFSSDGLRTALQRTLDLLASPAGLLAKPLVTRDPTGELLALLGQLDSQAQAERDGEVWVSQDGHTALLLAMTRASGGDIDAQEAAMNTIRAAFDAARSTRPSAAEMTLAMTGPGVFSVQSRATIKSEVTRIALLGTSLIIFMLLLIYRSLPVLLLGLLPVLTGALAGIAAVSLGFGVVHGLTLGFGTTLIGEAVDYGIYLFVQRGRGDRVAGSAMARFWPTIRLGLLTSVCGFVALLASGFPGLAQLGLYSLAGLLTAALVTRYLLPAMLPDDFRLRDVAPLGRRLSHLVTAASRLRWLVITLALTSLALIGIQRHSLWNSELLALSPVPQADQAMDMRLRGELGAPDVRYLIVVDGSTTEEALQAAEALAPVLERLQADGHLAGWDSPARYLPSNASQRARLAALPDTDELRARLNTATAGLPLRAERLEAFVADIAQARQQPPLDRDSMTGTSLALAVDAMLFHTRTGVRALMPLRAPESGRQAHLIDAATVRNAISSVPDSKALFLDLKHESDALYGGYLSEAIELSLGGIAAILLALLIFLRRPMRVLRIVLPLAAAILVVIAALSLAGKQLILLHLVGLLLIVAVGSNYALFFDREAYAGGPPDPHTLASLLFANLTTVAGFGLLAFSDVPVLQAIGITVGPGAVLALVFSAMLSRRDGAPPGSPHAS</sequence>
<feature type="transmembrane region" description="Helical" evidence="6">
    <location>
        <begin position="673"/>
        <end position="693"/>
    </location>
</feature>
<evidence type="ECO:0000256" key="1">
    <source>
        <dbReference type="ARBA" id="ARBA00004651"/>
    </source>
</evidence>
<dbReference type="EMBL" id="QKOE01000008">
    <property type="protein sequence ID" value="PZA16224.1"/>
    <property type="molecule type" value="Genomic_DNA"/>
</dbReference>
<proteinExistence type="predicted"/>
<dbReference type="Gene3D" id="1.20.1640.10">
    <property type="entry name" value="Multidrug efflux transporter AcrB transmembrane domain"/>
    <property type="match status" value="2"/>
</dbReference>
<dbReference type="GO" id="GO:0005886">
    <property type="term" value="C:plasma membrane"/>
    <property type="evidence" value="ECO:0007669"/>
    <property type="project" value="UniProtKB-SubCell"/>
</dbReference>
<feature type="transmembrane region" description="Helical" evidence="6">
    <location>
        <begin position="760"/>
        <end position="781"/>
    </location>
</feature>
<feature type="transmembrane region" description="Helical" evidence="6">
    <location>
        <begin position="699"/>
        <end position="720"/>
    </location>
</feature>
<dbReference type="AlphaFoldDB" id="A0A323UUM8"/>